<feature type="compositionally biased region" description="Basic and acidic residues" evidence="1">
    <location>
        <begin position="55"/>
        <end position="74"/>
    </location>
</feature>
<evidence type="ECO:0000256" key="1">
    <source>
        <dbReference type="SAM" id="MobiDB-lite"/>
    </source>
</evidence>
<gene>
    <name evidence="2" type="ORF">PF010_g12128</name>
</gene>
<comment type="caution">
    <text evidence="2">The sequence shown here is derived from an EMBL/GenBank/DDBJ whole genome shotgun (WGS) entry which is preliminary data.</text>
</comment>
<proteinExistence type="predicted"/>
<reference evidence="2 3" key="1">
    <citation type="submission" date="2018-09" db="EMBL/GenBank/DDBJ databases">
        <title>Genomic investigation of the strawberry pathogen Phytophthora fragariae indicates pathogenicity is determined by transcriptional variation in three key races.</title>
        <authorList>
            <person name="Adams T.M."/>
            <person name="Armitage A.D."/>
            <person name="Sobczyk M.K."/>
            <person name="Bates H.J."/>
            <person name="Dunwell J.M."/>
            <person name="Nellist C.F."/>
            <person name="Harrison R.J."/>
        </authorList>
    </citation>
    <scope>NUCLEOTIDE SEQUENCE [LARGE SCALE GENOMIC DNA]</scope>
    <source>
        <strain evidence="2 3">ONT-3</strain>
    </source>
</reference>
<accession>A0A6G0L3X7</accession>
<name>A0A6G0L3X7_9STRA</name>
<evidence type="ECO:0000313" key="3">
    <source>
        <dbReference type="Proteomes" id="UP000488956"/>
    </source>
</evidence>
<organism evidence="2 3">
    <name type="scientific">Phytophthora fragariae</name>
    <dbReference type="NCBI Taxonomy" id="53985"/>
    <lineage>
        <taxon>Eukaryota</taxon>
        <taxon>Sar</taxon>
        <taxon>Stramenopiles</taxon>
        <taxon>Oomycota</taxon>
        <taxon>Peronosporomycetes</taxon>
        <taxon>Peronosporales</taxon>
        <taxon>Peronosporaceae</taxon>
        <taxon>Phytophthora</taxon>
    </lineage>
</organism>
<feature type="region of interest" description="Disordered" evidence="1">
    <location>
        <begin position="55"/>
        <end position="78"/>
    </location>
</feature>
<protein>
    <submittedName>
        <fullName evidence="2">Uncharacterized protein</fullName>
    </submittedName>
</protein>
<evidence type="ECO:0000313" key="2">
    <source>
        <dbReference type="EMBL" id="KAE9107841.1"/>
    </source>
</evidence>
<dbReference type="AlphaFoldDB" id="A0A6G0L3X7"/>
<dbReference type="EMBL" id="QXFX01000667">
    <property type="protein sequence ID" value="KAE9107841.1"/>
    <property type="molecule type" value="Genomic_DNA"/>
</dbReference>
<dbReference type="Proteomes" id="UP000488956">
    <property type="component" value="Unassembled WGS sequence"/>
</dbReference>
<sequence length="167" mass="16923">MEDTPMENIEVALGSIATPCLTHGALTLSDVAPACAASDGNRGNAQVGPNCCEQHDTANARGPEHRLGRKEARGGARRQPQAQCLNALGGCHHDALLAQSAVGVGCTVQLLHGGVVGALGACGATSSPTPVAEPIVVAHPTARATTWWGCANNALPLANLAAGLWRL</sequence>